<accession>A0A4U8USJ5</accession>
<dbReference type="EMBL" id="AZBU02000001">
    <property type="protein sequence ID" value="TMS36242.1"/>
    <property type="molecule type" value="Genomic_DNA"/>
</dbReference>
<name>A0A4U8USJ5_STECR</name>
<sequence>MPKCFVAIWIGGTEIRGNREKARYATENKLPWSPEYPLFKKCFEDNLNRPFHCALQSGAEKGCGKGCRRRNTSRLIVHILRISAIRDLFSTRLRFGSPKLLNIFRNSNRVTSNF</sequence>
<protein>
    <submittedName>
        <fullName evidence="1">Uncharacterized protein</fullName>
    </submittedName>
</protein>
<keyword evidence="2" id="KW-1185">Reference proteome</keyword>
<evidence type="ECO:0000313" key="1">
    <source>
        <dbReference type="EMBL" id="TMS36242.1"/>
    </source>
</evidence>
<evidence type="ECO:0000313" key="2">
    <source>
        <dbReference type="Proteomes" id="UP000298663"/>
    </source>
</evidence>
<comment type="caution">
    <text evidence="1">The sequence shown here is derived from an EMBL/GenBank/DDBJ whole genome shotgun (WGS) entry which is preliminary data.</text>
</comment>
<organism evidence="1 2">
    <name type="scientific">Steinernema carpocapsae</name>
    <name type="common">Entomopathogenic nematode</name>
    <dbReference type="NCBI Taxonomy" id="34508"/>
    <lineage>
        <taxon>Eukaryota</taxon>
        <taxon>Metazoa</taxon>
        <taxon>Ecdysozoa</taxon>
        <taxon>Nematoda</taxon>
        <taxon>Chromadorea</taxon>
        <taxon>Rhabditida</taxon>
        <taxon>Tylenchina</taxon>
        <taxon>Panagrolaimomorpha</taxon>
        <taxon>Strongyloidoidea</taxon>
        <taxon>Steinernematidae</taxon>
        <taxon>Steinernema</taxon>
    </lineage>
</organism>
<dbReference type="Proteomes" id="UP000298663">
    <property type="component" value="Unassembled WGS sequence"/>
</dbReference>
<dbReference type="AlphaFoldDB" id="A0A4U8USJ5"/>
<proteinExistence type="predicted"/>
<reference evidence="1 2" key="1">
    <citation type="journal article" date="2015" name="Genome Biol.">
        <title>Comparative genomics of Steinernema reveals deeply conserved gene regulatory networks.</title>
        <authorList>
            <person name="Dillman A.R."/>
            <person name="Macchietto M."/>
            <person name="Porter C.F."/>
            <person name="Rogers A."/>
            <person name="Williams B."/>
            <person name="Antoshechkin I."/>
            <person name="Lee M.M."/>
            <person name="Goodwin Z."/>
            <person name="Lu X."/>
            <person name="Lewis E.E."/>
            <person name="Goodrich-Blair H."/>
            <person name="Stock S.P."/>
            <person name="Adams B.J."/>
            <person name="Sternberg P.W."/>
            <person name="Mortazavi A."/>
        </authorList>
    </citation>
    <scope>NUCLEOTIDE SEQUENCE [LARGE SCALE GENOMIC DNA]</scope>
    <source>
        <strain evidence="1 2">ALL</strain>
    </source>
</reference>
<gene>
    <name evidence="1" type="ORF">L596_003454</name>
</gene>
<reference evidence="1 2" key="2">
    <citation type="journal article" date="2019" name="G3 (Bethesda)">
        <title>Hybrid Assembly of the Genome of the Entomopathogenic Nematode Steinernema carpocapsae Identifies the X-Chromosome.</title>
        <authorList>
            <person name="Serra L."/>
            <person name="Macchietto M."/>
            <person name="Macias-Munoz A."/>
            <person name="McGill C.J."/>
            <person name="Rodriguez I.M."/>
            <person name="Rodriguez B."/>
            <person name="Murad R."/>
            <person name="Mortazavi A."/>
        </authorList>
    </citation>
    <scope>NUCLEOTIDE SEQUENCE [LARGE SCALE GENOMIC DNA]</scope>
    <source>
        <strain evidence="1 2">ALL</strain>
    </source>
</reference>